<dbReference type="SUPFAM" id="SSF52540">
    <property type="entry name" value="P-loop containing nucleoside triphosphate hydrolases"/>
    <property type="match status" value="1"/>
</dbReference>
<dbReference type="GO" id="GO:0006952">
    <property type="term" value="P:defense response"/>
    <property type="evidence" value="ECO:0007669"/>
    <property type="project" value="InterPro"/>
</dbReference>
<organism evidence="2 3">
    <name type="scientific">Amborella trichopoda</name>
    <dbReference type="NCBI Taxonomy" id="13333"/>
    <lineage>
        <taxon>Eukaryota</taxon>
        <taxon>Viridiplantae</taxon>
        <taxon>Streptophyta</taxon>
        <taxon>Embryophyta</taxon>
        <taxon>Tracheophyta</taxon>
        <taxon>Spermatophyta</taxon>
        <taxon>Magnoliopsida</taxon>
        <taxon>Amborellales</taxon>
        <taxon>Amborellaceae</taxon>
        <taxon>Amborella</taxon>
    </lineage>
</organism>
<dbReference type="EMBL" id="KI392384">
    <property type="protein sequence ID" value="ERN17127.1"/>
    <property type="molecule type" value="Genomic_DNA"/>
</dbReference>
<dbReference type="PANTHER" id="PTHR11017:SF385">
    <property type="entry name" value="DISEASE RESISTANCE PROTEIN (TIR-NBS-LRR CLASS)-RELATED"/>
    <property type="match status" value="1"/>
</dbReference>
<reference evidence="3" key="1">
    <citation type="journal article" date="2013" name="Science">
        <title>The Amborella genome and the evolution of flowering plants.</title>
        <authorList>
            <consortium name="Amborella Genome Project"/>
        </authorList>
    </citation>
    <scope>NUCLEOTIDE SEQUENCE [LARGE SCALE GENOMIC DNA]</scope>
</reference>
<dbReference type="Gene3D" id="3.40.50.300">
    <property type="entry name" value="P-loop containing nucleotide triphosphate hydrolases"/>
    <property type="match status" value="1"/>
</dbReference>
<dbReference type="InterPro" id="IPR002182">
    <property type="entry name" value="NB-ARC"/>
</dbReference>
<dbReference type="OMA" id="LECKTPL"/>
<protein>
    <recommendedName>
        <fullName evidence="1">NB-ARC domain-containing protein</fullName>
    </recommendedName>
</protein>
<dbReference type="InterPro" id="IPR027417">
    <property type="entry name" value="P-loop_NTPase"/>
</dbReference>
<dbReference type="Proteomes" id="UP000017836">
    <property type="component" value="Unassembled WGS sequence"/>
</dbReference>
<proteinExistence type="predicted"/>
<dbReference type="Pfam" id="PF00931">
    <property type="entry name" value="NB-ARC"/>
    <property type="match status" value="1"/>
</dbReference>
<dbReference type="HOGENOM" id="CLU_1724766_0_0_1"/>
<sequence>MHHLIEANLVDELVKHVSAKLECKTPLHVASHPIGLDSRIADVMRLLDVDTSDVRLIGTLGMGGIGKTTLAKAVFNKIRSSFQGSCFLLDVRESSKTNDGVVDLQKQLLKELFNEGDPNIYNADGGINVIKKKIGRKKVLVVIDDVDSEKQL</sequence>
<dbReference type="Gramene" id="ERN17127">
    <property type="protein sequence ID" value="ERN17127"/>
    <property type="gene ID" value="AMTR_s00044p00118900"/>
</dbReference>
<keyword evidence="3" id="KW-1185">Reference proteome</keyword>
<dbReference type="GO" id="GO:0043531">
    <property type="term" value="F:ADP binding"/>
    <property type="evidence" value="ECO:0007669"/>
    <property type="project" value="InterPro"/>
</dbReference>
<accession>U5D6U1</accession>
<feature type="domain" description="NB-ARC" evidence="1">
    <location>
        <begin position="51"/>
        <end position="151"/>
    </location>
</feature>
<evidence type="ECO:0000259" key="1">
    <source>
        <dbReference type="Pfam" id="PF00931"/>
    </source>
</evidence>
<dbReference type="eggNOG" id="ENOG502QQJE">
    <property type="taxonomic scope" value="Eukaryota"/>
</dbReference>
<dbReference type="PRINTS" id="PR00364">
    <property type="entry name" value="DISEASERSIST"/>
</dbReference>
<name>U5D6U1_AMBTC</name>
<evidence type="ECO:0000313" key="3">
    <source>
        <dbReference type="Proteomes" id="UP000017836"/>
    </source>
</evidence>
<gene>
    <name evidence="2" type="ORF">AMTR_s00044p00118900</name>
</gene>
<dbReference type="AlphaFoldDB" id="U5D6U1"/>
<dbReference type="PANTHER" id="PTHR11017">
    <property type="entry name" value="LEUCINE-RICH REPEAT-CONTAINING PROTEIN"/>
    <property type="match status" value="1"/>
</dbReference>
<dbReference type="InterPro" id="IPR044974">
    <property type="entry name" value="Disease_R_plants"/>
</dbReference>
<evidence type="ECO:0000313" key="2">
    <source>
        <dbReference type="EMBL" id="ERN17127.1"/>
    </source>
</evidence>